<dbReference type="SMR" id="A0A5N5TM53"/>
<comment type="function">
    <text evidence="7">Binds and deliver cytosolic copper to the copper ATPase proteins. May be important in cellular antioxidant defense.</text>
</comment>
<accession>A0A5N5TM53</accession>
<dbReference type="EMBL" id="SEYY01000435">
    <property type="protein sequence ID" value="KAB7507255.1"/>
    <property type="molecule type" value="Genomic_DNA"/>
</dbReference>
<dbReference type="Proteomes" id="UP000326759">
    <property type="component" value="Unassembled WGS sequence"/>
</dbReference>
<dbReference type="PROSITE" id="PS50846">
    <property type="entry name" value="HMA_2"/>
    <property type="match status" value="1"/>
</dbReference>
<evidence type="ECO:0000256" key="9">
    <source>
        <dbReference type="ARBA" id="ARBA00040962"/>
    </source>
</evidence>
<evidence type="ECO:0000256" key="11">
    <source>
        <dbReference type="ARBA" id="ARBA00046351"/>
    </source>
</evidence>
<evidence type="ECO:0000256" key="10">
    <source>
        <dbReference type="ARBA" id="ARBA00043201"/>
    </source>
</evidence>
<comment type="caution">
    <text evidence="13">The sequence shown here is derived from an EMBL/GenBank/DDBJ whole genome shotgun (WGS) entry which is preliminary data.</text>
</comment>
<dbReference type="Gene3D" id="3.30.70.100">
    <property type="match status" value="1"/>
</dbReference>
<evidence type="ECO:0000313" key="13">
    <source>
        <dbReference type="EMBL" id="KAB7507255.1"/>
    </source>
</evidence>
<dbReference type="OrthoDB" id="689350at2759"/>
<feature type="domain" description="HMA" evidence="12">
    <location>
        <begin position="2"/>
        <end position="66"/>
    </location>
</feature>
<evidence type="ECO:0000256" key="2">
    <source>
        <dbReference type="ARBA" id="ARBA00022723"/>
    </source>
</evidence>
<dbReference type="AlphaFoldDB" id="A0A5N5TM53"/>
<dbReference type="SUPFAM" id="SSF55008">
    <property type="entry name" value="HMA, heavy metal-associated domain"/>
    <property type="match status" value="1"/>
</dbReference>
<dbReference type="InterPro" id="IPR006121">
    <property type="entry name" value="HMA_dom"/>
</dbReference>
<evidence type="ECO:0000256" key="5">
    <source>
        <dbReference type="ARBA" id="ARBA00023065"/>
    </source>
</evidence>
<keyword evidence="3" id="KW-0187">Copper transport</keyword>
<dbReference type="GO" id="GO:0016531">
    <property type="term" value="F:copper chaperone activity"/>
    <property type="evidence" value="ECO:0007669"/>
    <property type="project" value="TreeGrafter"/>
</dbReference>
<dbReference type="InterPro" id="IPR051881">
    <property type="entry name" value="Copper_transport_ATOX1-like"/>
</dbReference>
<name>A0A5N5TM53_9CRUS</name>
<gene>
    <name evidence="13" type="primary">ATOX1</name>
    <name evidence="13" type="ORF">Anas_01218</name>
</gene>
<evidence type="ECO:0000256" key="6">
    <source>
        <dbReference type="ARBA" id="ARBA00023186"/>
    </source>
</evidence>
<comment type="subunit">
    <text evidence="11">Homodimer. Interacts with ATP7B. Interacts with ATP7A. Interacts (via dimer form) with SLC31A1 (via C-terminal domain); this interaction improves ATOX1 stability and controls intracellular Cu(I) levels.</text>
</comment>
<dbReference type="GO" id="GO:0006825">
    <property type="term" value="P:copper ion transport"/>
    <property type="evidence" value="ECO:0007669"/>
    <property type="project" value="UniProtKB-KW"/>
</dbReference>
<evidence type="ECO:0000256" key="4">
    <source>
        <dbReference type="ARBA" id="ARBA00023008"/>
    </source>
</evidence>
<dbReference type="Pfam" id="PF00403">
    <property type="entry name" value="HMA"/>
    <property type="match status" value="1"/>
</dbReference>
<dbReference type="GO" id="GO:0046872">
    <property type="term" value="F:metal ion binding"/>
    <property type="evidence" value="ECO:0007669"/>
    <property type="project" value="UniProtKB-KW"/>
</dbReference>
<keyword evidence="6" id="KW-0143">Chaperone</keyword>
<comment type="similarity">
    <text evidence="8">Belongs to the ATX1 family.</text>
</comment>
<evidence type="ECO:0000313" key="14">
    <source>
        <dbReference type="Proteomes" id="UP000326759"/>
    </source>
</evidence>
<organism evidence="13 14">
    <name type="scientific">Armadillidium nasatum</name>
    <dbReference type="NCBI Taxonomy" id="96803"/>
    <lineage>
        <taxon>Eukaryota</taxon>
        <taxon>Metazoa</taxon>
        <taxon>Ecdysozoa</taxon>
        <taxon>Arthropoda</taxon>
        <taxon>Crustacea</taxon>
        <taxon>Multicrustacea</taxon>
        <taxon>Malacostraca</taxon>
        <taxon>Eumalacostraca</taxon>
        <taxon>Peracarida</taxon>
        <taxon>Isopoda</taxon>
        <taxon>Oniscidea</taxon>
        <taxon>Crinocheta</taxon>
        <taxon>Armadillidiidae</taxon>
        <taxon>Armadillidium</taxon>
    </lineage>
</organism>
<keyword evidence="2" id="KW-0479">Metal-binding</keyword>
<dbReference type="PANTHER" id="PTHR46365:SF1">
    <property type="entry name" value="COPPER TRANSPORT PROTEIN ATOX1"/>
    <property type="match status" value="1"/>
</dbReference>
<dbReference type="InterPro" id="IPR036163">
    <property type="entry name" value="HMA_dom_sf"/>
</dbReference>
<keyword evidence="5" id="KW-0406">Ion transport</keyword>
<evidence type="ECO:0000256" key="7">
    <source>
        <dbReference type="ARBA" id="ARBA00037651"/>
    </source>
</evidence>
<keyword evidence="1" id="KW-0813">Transport</keyword>
<protein>
    <recommendedName>
        <fullName evidence="9">Copper transport protein ATOX1</fullName>
    </recommendedName>
    <alternativeName>
        <fullName evidence="10">Metal transport protein ATX1</fullName>
    </alternativeName>
</protein>
<evidence type="ECO:0000256" key="3">
    <source>
        <dbReference type="ARBA" id="ARBA00022796"/>
    </source>
</evidence>
<proteinExistence type="inferred from homology"/>
<keyword evidence="4" id="KW-0186">Copper</keyword>
<dbReference type="CDD" id="cd00371">
    <property type="entry name" value="HMA"/>
    <property type="match status" value="1"/>
</dbReference>
<evidence type="ECO:0000256" key="8">
    <source>
        <dbReference type="ARBA" id="ARBA00038171"/>
    </source>
</evidence>
<evidence type="ECO:0000259" key="12">
    <source>
        <dbReference type="PROSITE" id="PS50846"/>
    </source>
</evidence>
<dbReference type="GO" id="GO:0005829">
    <property type="term" value="C:cytosol"/>
    <property type="evidence" value="ECO:0007669"/>
    <property type="project" value="TreeGrafter"/>
</dbReference>
<dbReference type="FunFam" id="3.30.70.100:FF:000008">
    <property type="entry name" value="Copper transport protein ATOX1"/>
    <property type="match status" value="1"/>
</dbReference>
<dbReference type="PANTHER" id="PTHR46365">
    <property type="entry name" value="COPPER TRANSPORT PROTEIN ATOX1"/>
    <property type="match status" value="1"/>
</dbReference>
<evidence type="ECO:0000256" key="1">
    <source>
        <dbReference type="ARBA" id="ARBA00022448"/>
    </source>
</evidence>
<reference evidence="13 14" key="1">
    <citation type="journal article" date="2019" name="PLoS Biol.">
        <title>Sex chromosomes control vertical transmission of feminizing Wolbachia symbionts in an isopod.</title>
        <authorList>
            <person name="Becking T."/>
            <person name="Chebbi M.A."/>
            <person name="Giraud I."/>
            <person name="Moumen B."/>
            <person name="Laverre T."/>
            <person name="Caubet Y."/>
            <person name="Peccoud J."/>
            <person name="Gilbert C."/>
            <person name="Cordaux R."/>
        </authorList>
    </citation>
    <scope>NUCLEOTIDE SEQUENCE [LARGE SCALE GENOMIC DNA]</scope>
    <source>
        <strain evidence="13">ANa2</strain>
        <tissue evidence="13">Whole body excluding digestive tract and cuticle</tissue>
    </source>
</reference>
<keyword evidence="14" id="KW-1185">Reference proteome</keyword>
<sequence length="73" mass="8085">MSQVHVFTVEMTCEGCSNAVKRVLDKLGDQVTDVDINLNEKSVHVTSSLSSDEILEKLKKTGKEVKYIKSSDV</sequence>